<protein>
    <submittedName>
        <fullName evidence="1">Uncharacterized protein</fullName>
    </submittedName>
</protein>
<dbReference type="AlphaFoldDB" id="A0A0U3MXC7"/>
<reference evidence="1 2" key="1">
    <citation type="submission" date="2015-12" db="EMBL/GenBank/DDBJ databases">
        <title>Complete genome of Roseateles depolymerans KCTC 42856.</title>
        <authorList>
            <person name="Kim K.M."/>
        </authorList>
    </citation>
    <scope>NUCLEOTIDE SEQUENCE [LARGE SCALE GENOMIC DNA]</scope>
    <source>
        <strain evidence="1 2">KCTC 42856</strain>
    </source>
</reference>
<keyword evidence="2" id="KW-1185">Reference proteome</keyword>
<gene>
    <name evidence="1" type="ORF">RD2015_2105</name>
</gene>
<name>A0A0U3MXC7_9BURK</name>
<organism evidence="1 2">
    <name type="scientific">Roseateles depolymerans</name>
    <dbReference type="NCBI Taxonomy" id="76731"/>
    <lineage>
        <taxon>Bacteria</taxon>
        <taxon>Pseudomonadati</taxon>
        <taxon>Pseudomonadota</taxon>
        <taxon>Betaproteobacteria</taxon>
        <taxon>Burkholderiales</taxon>
        <taxon>Sphaerotilaceae</taxon>
        <taxon>Roseateles</taxon>
    </lineage>
</organism>
<dbReference type="EMBL" id="CP013729">
    <property type="protein sequence ID" value="ALV06580.1"/>
    <property type="molecule type" value="Genomic_DNA"/>
</dbReference>
<accession>A0A0U3MXC7</accession>
<proteinExistence type="predicted"/>
<evidence type="ECO:0000313" key="1">
    <source>
        <dbReference type="EMBL" id="ALV06580.1"/>
    </source>
</evidence>
<dbReference type="Proteomes" id="UP000060699">
    <property type="component" value="Chromosome"/>
</dbReference>
<dbReference type="KEGG" id="rdp:RD2015_2105"/>
<sequence>MRMALGLLSWPFDASLVADPPLLSRTPLLEGAASRVLFAEVKKGMAGEAGQE</sequence>
<evidence type="ECO:0000313" key="2">
    <source>
        <dbReference type="Proteomes" id="UP000060699"/>
    </source>
</evidence>